<gene>
    <name evidence="11" type="primary">petA</name>
    <name evidence="11" type="ORF">CQA63_07170</name>
</gene>
<dbReference type="Gene3D" id="2.102.10.10">
    <property type="entry name" value="Rieske [2Fe-2S] iron-sulphur domain"/>
    <property type="match status" value="1"/>
</dbReference>
<dbReference type="SUPFAM" id="SSF50022">
    <property type="entry name" value="ISP domain"/>
    <property type="match status" value="1"/>
</dbReference>
<evidence type="ECO:0000256" key="5">
    <source>
        <dbReference type="ARBA" id="ARBA00023004"/>
    </source>
</evidence>
<dbReference type="InterPro" id="IPR006311">
    <property type="entry name" value="TAT_signal"/>
</dbReference>
<organism evidence="11 12">
    <name type="scientific">Helicobacter marmotae</name>
    <dbReference type="NCBI Taxonomy" id="152490"/>
    <lineage>
        <taxon>Bacteria</taxon>
        <taxon>Pseudomonadati</taxon>
        <taxon>Campylobacterota</taxon>
        <taxon>Epsilonproteobacteria</taxon>
        <taxon>Campylobacterales</taxon>
        <taxon>Helicobacteraceae</taxon>
        <taxon>Helicobacter</taxon>
    </lineage>
</organism>
<keyword evidence="5" id="KW-0408">Iron</keyword>
<keyword evidence="6" id="KW-0411">Iron-sulfur</keyword>
<proteinExistence type="predicted"/>
<keyword evidence="12" id="KW-1185">Reference proteome</keyword>
<keyword evidence="8" id="KW-1015">Disulfide bond</keyword>
<evidence type="ECO:0000256" key="6">
    <source>
        <dbReference type="ARBA" id="ARBA00023014"/>
    </source>
</evidence>
<dbReference type="GO" id="GO:0008121">
    <property type="term" value="F:quinol-cytochrome-c reductase activity"/>
    <property type="evidence" value="ECO:0007669"/>
    <property type="project" value="InterPro"/>
</dbReference>
<sequence>MQDTKRRDFLGIALGGAAAVGALASLYAMKRSWDPLPSVVSAGFTTFDLSALQEGVLQTVEWRGKPVYILKKLPGSKKTEGRDFEIDGAIYTVGIQICTHLGCIPSFNQTSQEFACACHGGRFDDSGVNEAGTPPPRPMEIPPFKIDGTKMVLGEEGQEYKALLEAKKA</sequence>
<accession>A0A3D8I2I1</accession>
<evidence type="ECO:0000256" key="2">
    <source>
        <dbReference type="ARBA" id="ARBA00022714"/>
    </source>
</evidence>
<dbReference type="EMBL" id="NXLR01000014">
    <property type="protein sequence ID" value="RDU59308.1"/>
    <property type="molecule type" value="Genomic_DNA"/>
</dbReference>
<dbReference type="GO" id="GO:0046872">
    <property type="term" value="F:metal ion binding"/>
    <property type="evidence" value="ECO:0007669"/>
    <property type="project" value="UniProtKB-KW"/>
</dbReference>
<dbReference type="Proteomes" id="UP000256599">
    <property type="component" value="Unassembled WGS sequence"/>
</dbReference>
<evidence type="ECO:0000313" key="12">
    <source>
        <dbReference type="Proteomes" id="UP000256599"/>
    </source>
</evidence>
<evidence type="ECO:0000256" key="8">
    <source>
        <dbReference type="ARBA" id="ARBA00023157"/>
    </source>
</evidence>
<evidence type="ECO:0000256" key="9">
    <source>
        <dbReference type="RuleBase" id="RU004497"/>
    </source>
</evidence>
<dbReference type="PROSITE" id="PS51296">
    <property type="entry name" value="RIESKE"/>
    <property type="match status" value="1"/>
</dbReference>
<keyword evidence="7" id="KW-0472">Membrane</keyword>
<keyword evidence="2" id="KW-0001">2Fe-2S</keyword>
<reference evidence="11 12" key="1">
    <citation type="submission" date="2018-04" db="EMBL/GenBank/DDBJ databases">
        <title>Novel Campyloabacter and Helicobacter Species and Strains.</title>
        <authorList>
            <person name="Mannion A.J."/>
            <person name="Shen Z."/>
            <person name="Fox J.G."/>
        </authorList>
    </citation>
    <scope>NUCLEOTIDE SEQUENCE [LARGE SCALE GENOMIC DNA]</scope>
    <source>
        <strain evidence="11 12">MIT 98-6070</strain>
    </source>
</reference>
<evidence type="ECO:0000256" key="3">
    <source>
        <dbReference type="ARBA" id="ARBA00022723"/>
    </source>
</evidence>
<evidence type="ECO:0000256" key="7">
    <source>
        <dbReference type="ARBA" id="ARBA00023136"/>
    </source>
</evidence>
<dbReference type="InterPro" id="IPR036922">
    <property type="entry name" value="Rieske_2Fe-2S_sf"/>
</dbReference>
<comment type="caution">
    <text evidence="11">The sequence shown here is derived from an EMBL/GenBank/DDBJ whole genome shotgun (WGS) entry which is preliminary data.</text>
</comment>
<evidence type="ECO:0000256" key="1">
    <source>
        <dbReference type="ARBA" id="ARBA00022692"/>
    </source>
</evidence>
<dbReference type="GO" id="GO:0051537">
    <property type="term" value="F:2 iron, 2 sulfur cluster binding"/>
    <property type="evidence" value="ECO:0007669"/>
    <property type="project" value="UniProtKB-KW"/>
</dbReference>
<keyword evidence="3" id="KW-0479">Metal-binding</keyword>
<dbReference type="PANTHER" id="PTHR10134">
    <property type="entry name" value="CYTOCHROME B-C1 COMPLEX SUBUNIT RIESKE, MITOCHONDRIAL"/>
    <property type="match status" value="1"/>
</dbReference>
<dbReference type="AlphaFoldDB" id="A0A3D8I2I1"/>
<protein>
    <submittedName>
        <fullName evidence="11">Ubiquinol-cytochrome c reductase iron-sulfur subunit</fullName>
    </submittedName>
</protein>
<evidence type="ECO:0000259" key="10">
    <source>
        <dbReference type="PROSITE" id="PS51296"/>
    </source>
</evidence>
<evidence type="ECO:0000256" key="4">
    <source>
        <dbReference type="ARBA" id="ARBA00022989"/>
    </source>
</evidence>
<keyword evidence="4" id="KW-1133">Transmembrane helix</keyword>
<keyword evidence="1" id="KW-0812">Transmembrane</keyword>
<dbReference type="OrthoDB" id="9767869at2"/>
<feature type="domain" description="Rieske" evidence="10">
    <location>
        <begin position="97"/>
        <end position="153"/>
    </location>
</feature>
<dbReference type="Pfam" id="PF00355">
    <property type="entry name" value="Rieske"/>
    <property type="match status" value="1"/>
</dbReference>
<name>A0A3D8I2I1_9HELI</name>
<evidence type="ECO:0000313" key="11">
    <source>
        <dbReference type="EMBL" id="RDU59308.1"/>
    </source>
</evidence>
<dbReference type="PROSITE" id="PS51318">
    <property type="entry name" value="TAT"/>
    <property type="match status" value="1"/>
</dbReference>
<dbReference type="InterPro" id="IPR017941">
    <property type="entry name" value="Rieske_2Fe-2S"/>
</dbReference>
<comment type="subunit">
    <text evidence="9">The main subunits of complex b-c1 are: cytochrome b, cytochrome c1 and the Rieske protein.</text>
</comment>
<dbReference type="InterPro" id="IPR006317">
    <property type="entry name" value="Ubiquinol_cyt_c_Rdtase_Fe-S-su"/>
</dbReference>
<dbReference type="NCBIfam" id="TIGR01416">
    <property type="entry name" value="Rieske_proteo"/>
    <property type="match status" value="1"/>
</dbReference>
<dbReference type="RefSeq" id="WP_104700551.1">
    <property type="nucleotide sequence ID" value="NZ_FZPP01000038.1"/>
</dbReference>
<dbReference type="InterPro" id="IPR014349">
    <property type="entry name" value="Rieske_Fe-S_prot"/>
</dbReference>